<keyword evidence="1 4" id="KW-0547">Nucleotide-binding</keyword>
<dbReference type="InterPro" id="IPR011545">
    <property type="entry name" value="DEAD/DEAH_box_helicase_dom"/>
</dbReference>
<proteinExistence type="inferred from homology"/>
<dbReference type="eggNOG" id="KOG0342">
    <property type="taxonomic scope" value="Eukaryota"/>
</dbReference>
<keyword evidence="2 4" id="KW-0378">Hydrolase</keyword>
<dbReference type="PANTHER" id="PTHR24031">
    <property type="entry name" value="RNA HELICASE"/>
    <property type="match status" value="1"/>
</dbReference>
<evidence type="ECO:0000256" key="1">
    <source>
        <dbReference type="ARBA" id="ARBA00022741"/>
    </source>
</evidence>
<evidence type="ECO:0000313" key="6">
    <source>
        <dbReference type="Proteomes" id="UP000189703"/>
    </source>
</evidence>
<comment type="domain">
    <text evidence="4">The Q motif is unique to and characteristic of the DEAD box family of RNA helicases and controls ATP binding and hydrolysis.</text>
</comment>
<dbReference type="PROSITE" id="PS51192">
    <property type="entry name" value="HELICASE_ATP_BIND_1"/>
    <property type="match status" value="1"/>
</dbReference>
<sequence length="149" mass="16392">MDGIKDLDLENMDEFQVRSIPPLLDGKDVFRVVGTHYSENVGFLVPAVELLYEQCFTPSDGTGVVIICPTRKLASQAHTVAQNLLKYHTQTLGLVGGGATRMEEAGDLVKGVNLLVATPRRLLYHLQNTKGFIYKSLKAVAASFFLRDP</sequence>
<keyword evidence="4" id="KW-0694">RNA-binding</keyword>
<evidence type="ECO:0000256" key="3">
    <source>
        <dbReference type="ARBA" id="ARBA00022840"/>
    </source>
</evidence>
<keyword evidence="4" id="KW-0347">Helicase</keyword>
<dbReference type="RefSeq" id="XP_019055411.1">
    <property type="nucleotide sequence ID" value="XM_019199866.1"/>
</dbReference>
<dbReference type="InParanoid" id="A0A1U8QBC6"/>
<name>A0A1U8QBC6_NELNU</name>
<comment type="similarity">
    <text evidence="4">Belongs to the DEAD box helicase family.</text>
</comment>
<evidence type="ECO:0000256" key="4">
    <source>
        <dbReference type="RuleBase" id="RU365068"/>
    </source>
</evidence>
<dbReference type="Gene3D" id="3.40.50.300">
    <property type="entry name" value="P-loop containing nucleotide triphosphate hydrolases"/>
    <property type="match status" value="1"/>
</dbReference>
<protein>
    <recommendedName>
        <fullName evidence="4">ATP-dependent RNA helicase</fullName>
        <ecNumber evidence="4">3.6.4.13</ecNumber>
    </recommendedName>
</protein>
<dbReference type="GO" id="GO:0003723">
    <property type="term" value="F:RNA binding"/>
    <property type="evidence" value="ECO:0007669"/>
    <property type="project" value="UniProtKB-UniRule"/>
</dbReference>
<evidence type="ECO:0000313" key="7">
    <source>
        <dbReference type="RefSeq" id="XP_019055411.1"/>
    </source>
</evidence>
<evidence type="ECO:0000256" key="2">
    <source>
        <dbReference type="ARBA" id="ARBA00022801"/>
    </source>
</evidence>
<dbReference type="Pfam" id="PF00270">
    <property type="entry name" value="DEAD"/>
    <property type="match status" value="1"/>
</dbReference>
<dbReference type="AlphaFoldDB" id="A0A1U8QBC6"/>
<dbReference type="GO" id="GO:0016787">
    <property type="term" value="F:hydrolase activity"/>
    <property type="evidence" value="ECO:0007669"/>
    <property type="project" value="UniProtKB-KW"/>
</dbReference>
<organism evidence="6 7">
    <name type="scientific">Nelumbo nucifera</name>
    <name type="common">Sacred lotus</name>
    <dbReference type="NCBI Taxonomy" id="4432"/>
    <lineage>
        <taxon>Eukaryota</taxon>
        <taxon>Viridiplantae</taxon>
        <taxon>Streptophyta</taxon>
        <taxon>Embryophyta</taxon>
        <taxon>Tracheophyta</taxon>
        <taxon>Spermatophyta</taxon>
        <taxon>Magnoliopsida</taxon>
        <taxon>Proteales</taxon>
        <taxon>Nelumbonaceae</taxon>
        <taxon>Nelumbo</taxon>
    </lineage>
</organism>
<dbReference type="STRING" id="4432.A0A1U8QBC6"/>
<keyword evidence="6" id="KW-1185">Reference proteome</keyword>
<dbReference type="InterPro" id="IPR014001">
    <property type="entry name" value="Helicase_ATP-bd"/>
</dbReference>
<keyword evidence="3 4" id="KW-0067">ATP-binding</keyword>
<dbReference type="KEGG" id="nnu:104610065"/>
<evidence type="ECO:0000259" key="5">
    <source>
        <dbReference type="PROSITE" id="PS51192"/>
    </source>
</evidence>
<comment type="function">
    <text evidence="4">RNA helicase.</text>
</comment>
<dbReference type="Proteomes" id="UP000189703">
    <property type="component" value="Unplaced"/>
</dbReference>
<dbReference type="GO" id="GO:0003724">
    <property type="term" value="F:RNA helicase activity"/>
    <property type="evidence" value="ECO:0007669"/>
    <property type="project" value="UniProtKB-EC"/>
</dbReference>
<gene>
    <name evidence="7" type="primary">LOC104610065</name>
</gene>
<dbReference type="EC" id="3.6.4.13" evidence="4"/>
<dbReference type="SUPFAM" id="SSF52540">
    <property type="entry name" value="P-loop containing nucleoside triphosphate hydrolases"/>
    <property type="match status" value="1"/>
</dbReference>
<dbReference type="InterPro" id="IPR027417">
    <property type="entry name" value="P-loop_NTPase"/>
</dbReference>
<accession>A0A1U8QBC6</accession>
<reference evidence="7" key="1">
    <citation type="submission" date="2025-08" db="UniProtKB">
        <authorList>
            <consortium name="RefSeq"/>
        </authorList>
    </citation>
    <scope>IDENTIFICATION</scope>
</reference>
<dbReference type="GO" id="GO:0005524">
    <property type="term" value="F:ATP binding"/>
    <property type="evidence" value="ECO:0007669"/>
    <property type="project" value="UniProtKB-UniRule"/>
</dbReference>
<comment type="catalytic activity">
    <reaction evidence="4">
        <text>ATP + H2O = ADP + phosphate + H(+)</text>
        <dbReference type="Rhea" id="RHEA:13065"/>
        <dbReference type="ChEBI" id="CHEBI:15377"/>
        <dbReference type="ChEBI" id="CHEBI:15378"/>
        <dbReference type="ChEBI" id="CHEBI:30616"/>
        <dbReference type="ChEBI" id="CHEBI:43474"/>
        <dbReference type="ChEBI" id="CHEBI:456216"/>
        <dbReference type="EC" id="3.6.4.13"/>
    </reaction>
</comment>
<feature type="domain" description="Helicase ATP-binding" evidence="5">
    <location>
        <begin position="20"/>
        <end position="149"/>
    </location>
</feature>
<dbReference type="OrthoDB" id="10259640at2759"/>
<dbReference type="GeneID" id="104610065"/>